<dbReference type="PANTHER" id="PTHR16943">
    <property type="entry name" value="2-METHYLCITRATE DEHYDRATASE-RELATED"/>
    <property type="match status" value="1"/>
</dbReference>
<proteinExistence type="inferred from homology"/>
<protein>
    <submittedName>
        <fullName evidence="4">MmgE/PrpD family protein</fullName>
    </submittedName>
</protein>
<evidence type="ECO:0000259" key="3">
    <source>
        <dbReference type="Pfam" id="PF19305"/>
    </source>
</evidence>
<dbReference type="PANTHER" id="PTHR16943:SF8">
    <property type="entry name" value="2-METHYLCITRATE DEHYDRATASE"/>
    <property type="match status" value="1"/>
</dbReference>
<dbReference type="RefSeq" id="WP_308490687.1">
    <property type="nucleotide sequence ID" value="NZ_JAVFCB010000014.1"/>
</dbReference>
<dbReference type="InterPro" id="IPR045337">
    <property type="entry name" value="MmgE_PrpD_C"/>
</dbReference>
<accession>A0ABU0XPP4</accession>
<dbReference type="Pfam" id="PF03972">
    <property type="entry name" value="MmgE_PrpD_N"/>
    <property type="match status" value="1"/>
</dbReference>
<gene>
    <name evidence="4" type="ORF">RBR11_17600</name>
</gene>
<dbReference type="SUPFAM" id="SSF103378">
    <property type="entry name" value="2-methylcitrate dehydratase PrpD"/>
    <property type="match status" value="1"/>
</dbReference>
<evidence type="ECO:0000313" key="4">
    <source>
        <dbReference type="EMBL" id="MDQ4215735.1"/>
    </source>
</evidence>
<evidence type="ECO:0000313" key="5">
    <source>
        <dbReference type="Proteomes" id="UP001230289"/>
    </source>
</evidence>
<keyword evidence="5" id="KW-1185">Reference proteome</keyword>
<dbReference type="InterPro" id="IPR042188">
    <property type="entry name" value="MmgE/PrpD_sf_2"/>
</dbReference>
<dbReference type="Pfam" id="PF19305">
    <property type="entry name" value="MmgE_PrpD_C"/>
    <property type="match status" value="1"/>
</dbReference>
<dbReference type="InterPro" id="IPR005656">
    <property type="entry name" value="MmgE_PrpD"/>
</dbReference>
<dbReference type="InterPro" id="IPR036148">
    <property type="entry name" value="MmgE/PrpD_sf"/>
</dbReference>
<dbReference type="Proteomes" id="UP001230289">
    <property type="component" value="Unassembled WGS sequence"/>
</dbReference>
<dbReference type="Gene3D" id="3.30.1330.120">
    <property type="entry name" value="2-methylcitrate dehydratase PrpD"/>
    <property type="match status" value="1"/>
</dbReference>
<comment type="similarity">
    <text evidence="1">Belongs to the PrpD family.</text>
</comment>
<evidence type="ECO:0000256" key="1">
    <source>
        <dbReference type="ARBA" id="ARBA00006174"/>
    </source>
</evidence>
<evidence type="ECO:0000259" key="2">
    <source>
        <dbReference type="Pfam" id="PF03972"/>
    </source>
</evidence>
<reference evidence="4 5" key="1">
    <citation type="submission" date="2023-08" db="EMBL/GenBank/DDBJ databases">
        <title>Microbacterium sp. nov., isolated from a waste landfill.</title>
        <authorList>
            <person name="Wen W."/>
        </authorList>
    </citation>
    <scope>NUCLEOTIDE SEQUENCE [LARGE SCALE GENOMIC DNA]</scope>
    <source>
        <strain evidence="4 5">ASV81</strain>
    </source>
</reference>
<comment type="caution">
    <text evidence="4">The sequence shown here is derived from an EMBL/GenBank/DDBJ whole genome shotgun (WGS) entry which is preliminary data.</text>
</comment>
<organism evidence="4 5">
    <name type="scientific">Microbacterium capsulatum</name>
    <dbReference type="NCBI Taxonomy" id="3041921"/>
    <lineage>
        <taxon>Bacteria</taxon>
        <taxon>Bacillati</taxon>
        <taxon>Actinomycetota</taxon>
        <taxon>Actinomycetes</taxon>
        <taxon>Micrococcales</taxon>
        <taxon>Microbacteriaceae</taxon>
        <taxon>Microbacterium</taxon>
    </lineage>
</organism>
<feature type="domain" description="MmgE/PrpD N-terminal" evidence="2">
    <location>
        <begin position="21"/>
        <end position="268"/>
    </location>
</feature>
<sequence>MTVNHHLRVHRSDEELPREGQLAWRIAEIAADEVEVDADVVDMIINRIIDNASVAAASLTRAPVSAARQQALDHPVSVDGSGSTIFGCALERRTSPEWAAWANGVAVRELDYHDTFLAAEYSHPGDNIPPILAVAQHVGSDGRALTRALATGYEIQIDLVKAISLHAHKIDHVAHLGPSAAAGIGTLLGLDVPTIYQAVGQALHTTTATRQSRKGEISTWKAYAPAFAGKAAIEAVDRAMRGETSPSPIYEGEDGVIAWMLDGPDASYEVPLPVAGEPKRAILDSYTKEHSAEYQAQALIDLARKLHDERPELADPANIDSIVIHTSHHTHYVIGSGANDPQKYDPQASRETLDHSIPYIFAVALQDGAWHHVDSYAPERAQREDTVALWHKITTAEDAEWTRRYHSIDPAEKAFGGRVEITLTNGETVVDEIAVADAHPLGARPFARADYIRKFRTLAEPVLEEAEIERFLELVQRLPELTAEEVAALSIVAAPGVLATAPAPKGLF</sequence>
<dbReference type="InterPro" id="IPR042183">
    <property type="entry name" value="MmgE/PrpD_sf_1"/>
</dbReference>
<feature type="domain" description="MmgE/PrpD C-terminal" evidence="3">
    <location>
        <begin position="290"/>
        <end position="478"/>
    </location>
</feature>
<dbReference type="Gene3D" id="1.10.4100.10">
    <property type="entry name" value="2-methylcitrate dehydratase PrpD"/>
    <property type="match status" value="1"/>
</dbReference>
<name>A0ABU0XPP4_9MICO</name>
<dbReference type="InterPro" id="IPR045336">
    <property type="entry name" value="MmgE_PrpD_N"/>
</dbReference>
<dbReference type="EMBL" id="JAVFCB010000014">
    <property type="protein sequence ID" value="MDQ4215735.1"/>
    <property type="molecule type" value="Genomic_DNA"/>
</dbReference>